<accession>A0A4R7BCI1</accession>
<evidence type="ECO:0000256" key="1">
    <source>
        <dbReference type="SAM" id="SignalP"/>
    </source>
</evidence>
<gene>
    <name evidence="2" type="ORF">DFP86_101133</name>
</gene>
<protein>
    <recommendedName>
        <fullName evidence="4">Secreted protein</fullName>
    </recommendedName>
</protein>
<organism evidence="2 3">
    <name type="scientific">Paludibacterium purpuratum</name>
    <dbReference type="NCBI Taxonomy" id="1144873"/>
    <lineage>
        <taxon>Bacteria</taxon>
        <taxon>Pseudomonadati</taxon>
        <taxon>Pseudomonadota</taxon>
        <taxon>Betaproteobacteria</taxon>
        <taxon>Neisseriales</taxon>
        <taxon>Chromobacteriaceae</taxon>
        <taxon>Paludibacterium</taxon>
    </lineage>
</organism>
<dbReference type="Proteomes" id="UP000295611">
    <property type="component" value="Unassembled WGS sequence"/>
</dbReference>
<evidence type="ECO:0008006" key="4">
    <source>
        <dbReference type="Google" id="ProtNLM"/>
    </source>
</evidence>
<sequence length="88" mass="9516">MKTSRMLLTTLALSLVGGGAAAADQATAKINRSNLLVDRGCTTVVEAHMGYNDRSPVERLALNRQPENSRKIQECVERYRVAAAAASR</sequence>
<keyword evidence="3" id="KW-1185">Reference proteome</keyword>
<name>A0A4R7BCI1_9NEIS</name>
<feature type="signal peptide" evidence="1">
    <location>
        <begin position="1"/>
        <end position="22"/>
    </location>
</feature>
<dbReference type="EMBL" id="SNZP01000001">
    <property type="protein sequence ID" value="TDR82744.1"/>
    <property type="molecule type" value="Genomic_DNA"/>
</dbReference>
<dbReference type="AlphaFoldDB" id="A0A4R7BCI1"/>
<keyword evidence="1" id="KW-0732">Signal</keyword>
<feature type="chain" id="PRO_5020278551" description="Secreted protein" evidence="1">
    <location>
        <begin position="23"/>
        <end position="88"/>
    </location>
</feature>
<proteinExistence type="predicted"/>
<evidence type="ECO:0000313" key="3">
    <source>
        <dbReference type="Proteomes" id="UP000295611"/>
    </source>
</evidence>
<reference evidence="2 3" key="1">
    <citation type="submission" date="2019-03" db="EMBL/GenBank/DDBJ databases">
        <title>Genomic Encyclopedia of Type Strains, Phase III (KMG-III): the genomes of soil and plant-associated and newly described type strains.</title>
        <authorList>
            <person name="Whitman W."/>
        </authorList>
    </citation>
    <scope>NUCLEOTIDE SEQUENCE [LARGE SCALE GENOMIC DNA]</scope>
    <source>
        <strain evidence="2 3">CECT 8976</strain>
    </source>
</reference>
<dbReference type="RefSeq" id="WP_133678073.1">
    <property type="nucleotide sequence ID" value="NZ_SNZP01000001.1"/>
</dbReference>
<comment type="caution">
    <text evidence="2">The sequence shown here is derived from an EMBL/GenBank/DDBJ whole genome shotgun (WGS) entry which is preliminary data.</text>
</comment>
<evidence type="ECO:0000313" key="2">
    <source>
        <dbReference type="EMBL" id="TDR82744.1"/>
    </source>
</evidence>